<protein>
    <submittedName>
        <fullName evidence="1">Uncharacterized protein</fullName>
    </submittedName>
</protein>
<proteinExistence type="predicted"/>
<organism evidence="1">
    <name type="scientific">Cucumis melo</name>
    <name type="common">Muskmelon</name>
    <dbReference type="NCBI Taxonomy" id="3656"/>
    <lineage>
        <taxon>Eukaryota</taxon>
        <taxon>Viridiplantae</taxon>
        <taxon>Streptophyta</taxon>
        <taxon>Embryophyta</taxon>
        <taxon>Tracheophyta</taxon>
        <taxon>Spermatophyta</taxon>
        <taxon>Magnoliopsida</taxon>
        <taxon>eudicotyledons</taxon>
        <taxon>Gunneridae</taxon>
        <taxon>Pentapetalae</taxon>
        <taxon>rosids</taxon>
        <taxon>fabids</taxon>
        <taxon>Cucurbitales</taxon>
        <taxon>Cucurbitaceae</taxon>
        <taxon>Benincaseae</taxon>
        <taxon>Cucumis</taxon>
    </lineage>
</organism>
<accession>A0A9I9ED19</accession>
<reference evidence="1" key="1">
    <citation type="submission" date="2023-03" db="UniProtKB">
        <authorList>
            <consortium name="EnsemblPlants"/>
        </authorList>
    </citation>
    <scope>IDENTIFICATION</scope>
</reference>
<evidence type="ECO:0000313" key="1">
    <source>
        <dbReference type="EnsemblPlants" id="MELO3C032082.2.1"/>
    </source>
</evidence>
<name>A0A9I9ED19_CUCME</name>
<dbReference type="Gramene" id="MELO3C032082.2.1">
    <property type="protein sequence ID" value="MELO3C032082.2.1"/>
    <property type="gene ID" value="MELO3C032082.2"/>
</dbReference>
<sequence length="105" mass="12490">MEGLRIMRSNPRHHFLTKDLHTTSFIRLNIIKLDHRSSEFTQRTKMIIRTRLIARRCYSEVSEEGRQRGNVAFTNFTGYGGKNMTKLSRGFYWCFNLYSPHAILY</sequence>
<dbReference type="EnsemblPlants" id="MELO3C032082.2.1">
    <property type="protein sequence ID" value="MELO3C032082.2.1"/>
    <property type="gene ID" value="MELO3C032082.2"/>
</dbReference>
<dbReference type="AlphaFoldDB" id="A0A9I9ED19"/>